<sequence>MAQVIESLKGPERRRSKFSERKPLNWLPKLKLFGNDFFLAAVALLILKNFSKEQVRARLMIFETRDATPEQVVAEAERHRKEEKQRLAPLLVPCEKKPAISLSVHKHQRTKGRPDKTSASPLPMLGKQEPTSLPLGTLQVGCPRGREKDLQRQLDETLSKAKAEATAGAKRAAQAREQGYQQGHADTLGYLCKEDSYFEAYLHYVDECQWAEEEGRDPEEVEFIPPSGEGDGAGMRLYLHFINEDAMGTLTTRKSTSRSLALSLSPKCIGRQIIQVVFTSYPPKPKMGCTKGTMSHPGCVSFFKQSQVMMLTELPKSIRIHPTIALAIFISTTKGSLCGKAKREASFLPNMIVGTIMRGPCSVVSTD</sequence>
<name>A0A9Q1KE11_9CARY</name>
<evidence type="ECO:0000256" key="1">
    <source>
        <dbReference type="SAM" id="MobiDB-lite"/>
    </source>
</evidence>
<proteinExistence type="predicted"/>
<dbReference type="Proteomes" id="UP001153076">
    <property type="component" value="Unassembled WGS sequence"/>
</dbReference>
<feature type="region of interest" description="Disordered" evidence="1">
    <location>
        <begin position="104"/>
        <end position="139"/>
    </location>
</feature>
<evidence type="ECO:0000313" key="2">
    <source>
        <dbReference type="EMBL" id="KAJ8441092.1"/>
    </source>
</evidence>
<gene>
    <name evidence="2" type="ORF">Cgig2_000353</name>
</gene>
<keyword evidence="3" id="KW-1185">Reference proteome</keyword>
<dbReference type="EMBL" id="JAKOGI010000176">
    <property type="protein sequence ID" value="KAJ8441092.1"/>
    <property type="molecule type" value="Genomic_DNA"/>
</dbReference>
<comment type="caution">
    <text evidence="2">The sequence shown here is derived from an EMBL/GenBank/DDBJ whole genome shotgun (WGS) entry which is preliminary data.</text>
</comment>
<evidence type="ECO:0000313" key="3">
    <source>
        <dbReference type="Proteomes" id="UP001153076"/>
    </source>
</evidence>
<accession>A0A9Q1KE11</accession>
<reference evidence="2" key="1">
    <citation type="submission" date="2022-04" db="EMBL/GenBank/DDBJ databases">
        <title>Carnegiea gigantea Genome sequencing and assembly v2.</title>
        <authorList>
            <person name="Copetti D."/>
            <person name="Sanderson M.J."/>
            <person name="Burquez A."/>
            <person name="Wojciechowski M.F."/>
        </authorList>
    </citation>
    <scope>NUCLEOTIDE SEQUENCE</scope>
    <source>
        <strain evidence="2">SGP5-SGP5p</strain>
        <tissue evidence="2">Aerial part</tissue>
    </source>
</reference>
<dbReference type="AlphaFoldDB" id="A0A9Q1KE11"/>
<protein>
    <submittedName>
        <fullName evidence="2">Uncharacterized protein</fullName>
    </submittedName>
</protein>
<organism evidence="2 3">
    <name type="scientific">Carnegiea gigantea</name>
    <dbReference type="NCBI Taxonomy" id="171969"/>
    <lineage>
        <taxon>Eukaryota</taxon>
        <taxon>Viridiplantae</taxon>
        <taxon>Streptophyta</taxon>
        <taxon>Embryophyta</taxon>
        <taxon>Tracheophyta</taxon>
        <taxon>Spermatophyta</taxon>
        <taxon>Magnoliopsida</taxon>
        <taxon>eudicotyledons</taxon>
        <taxon>Gunneridae</taxon>
        <taxon>Pentapetalae</taxon>
        <taxon>Caryophyllales</taxon>
        <taxon>Cactineae</taxon>
        <taxon>Cactaceae</taxon>
        <taxon>Cactoideae</taxon>
        <taxon>Echinocereeae</taxon>
        <taxon>Carnegiea</taxon>
    </lineage>
</organism>